<protein>
    <submittedName>
        <fullName evidence="2">Uncharacterized protein</fullName>
    </submittedName>
</protein>
<gene>
    <name evidence="2" type="ORF">CKO45_03115</name>
</gene>
<feature type="compositionally biased region" description="Polar residues" evidence="1">
    <location>
        <begin position="52"/>
        <end position="63"/>
    </location>
</feature>
<name>A0ABS1CS70_9PROT</name>
<dbReference type="Proteomes" id="UP000697995">
    <property type="component" value="Unassembled WGS sequence"/>
</dbReference>
<reference evidence="2 3" key="1">
    <citation type="journal article" date="2020" name="Microorganisms">
        <title>Osmotic Adaptation and Compatible Solute Biosynthesis of Phototrophic Bacteria as Revealed from Genome Analyses.</title>
        <authorList>
            <person name="Imhoff J.F."/>
            <person name="Rahn T."/>
            <person name="Kunzel S."/>
            <person name="Keller A."/>
            <person name="Neulinger S.C."/>
        </authorList>
    </citation>
    <scope>NUCLEOTIDE SEQUENCE [LARGE SCALE GENOMIC DNA]</scope>
    <source>
        <strain evidence="2 3">DSM 15382</strain>
    </source>
</reference>
<accession>A0ABS1CS70</accession>
<keyword evidence="3" id="KW-1185">Reference proteome</keyword>
<evidence type="ECO:0000313" key="3">
    <source>
        <dbReference type="Proteomes" id="UP000697995"/>
    </source>
</evidence>
<sequence>MKGERSRPRHERGLPLARMPLPATRTAPDQAAAGQHPAASSRPERPIGQVPAPSSQASDHLPA</sequence>
<feature type="region of interest" description="Disordered" evidence="1">
    <location>
        <begin position="1"/>
        <end position="63"/>
    </location>
</feature>
<evidence type="ECO:0000313" key="2">
    <source>
        <dbReference type="EMBL" id="MBK1657219.1"/>
    </source>
</evidence>
<comment type="caution">
    <text evidence="2">The sequence shown here is derived from an EMBL/GenBank/DDBJ whole genome shotgun (WGS) entry which is preliminary data.</text>
</comment>
<organism evidence="2 3">
    <name type="scientific">Paracraurococcus ruber</name>
    <dbReference type="NCBI Taxonomy" id="77675"/>
    <lineage>
        <taxon>Bacteria</taxon>
        <taxon>Pseudomonadati</taxon>
        <taxon>Pseudomonadota</taxon>
        <taxon>Alphaproteobacteria</taxon>
        <taxon>Acetobacterales</taxon>
        <taxon>Roseomonadaceae</taxon>
        <taxon>Paracraurococcus</taxon>
    </lineage>
</organism>
<evidence type="ECO:0000256" key="1">
    <source>
        <dbReference type="SAM" id="MobiDB-lite"/>
    </source>
</evidence>
<proteinExistence type="predicted"/>
<dbReference type="EMBL" id="NRSG01000012">
    <property type="protein sequence ID" value="MBK1657219.1"/>
    <property type="molecule type" value="Genomic_DNA"/>
</dbReference>